<evidence type="ECO:0000313" key="8">
    <source>
        <dbReference type="Ensembl" id="ENSSORP00005013659.1"/>
    </source>
</evidence>
<keyword evidence="1" id="KW-0808">Transferase</keyword>
<accession>A0A672Z9Z0</accession>
<keyword evidence="3" id="KW-0677">Repeat</keyword>
<keyword evidence="6" id="KW-0862">Zinc</keyword>
<evidence type="ECO:0000256" key="5">
    <source>
        <dbReference type="ARBA" id="ARBA00022786"/>
    </source>
</evidence>
<keyword evidence="5" id="KW-0833">Ubl conjugation pathway</keyword>
<organism evidence="8 9">
    <name type="scientific">Sphaeramia orbicularis</name>
    <name type="common">orbiculate cardinalfish</name>
    <dbReference type="NCBI Taxonomy" id="375764"/>
    <lineage>
        <taxon>Eukaryota</taxon>
        <taxon>Metazoa</taxon>
        <taxon>Chordata</taxon>
        <taxon>Craniata</taxon>
        <taxon>Vertebrata</taxon>
        <taxon>Euteleostomi</taxon>
        <taxon>Actinopterygii</taxon>
        <taxon>Neopterygii</taxon>
        <taxon>Teleostei</taxon>
        <taxon>Neoteleostei</taxon>
        <taxon>Acanthomorphata</taxon>
        <taxon>Gobiaria</taxon>
        <taxon>Kurtiformes</taxon>
        <taxon>Apogonoidei</taxon>
        <taxon>Apogonidae</taxon>
        <taxon>Apogoninae</taxon>
        <taxon>Sphaeramia</taxon>
    </lineage>
</organism>
<evidence type="ECO:0000256" key="4">
    <source>
        <dbReference type="ARBA" id="ARBA00022771"/>
    </source>
</evidence>
<keyword evidence="2" id="KW-0479">Metal-binding</keyword>
<dbReference type="SUPFAM" id="SSF57850">
    <property type="entry name" value="RING/U-box"/>
    <property type="match status" value="1"/>
</dbReference>
<reference evidence="8" key="2">
    <citation type="submission" date="2025-08" db="UniProtKB">
        <authorList>
            <consortium name="Ensembl"/>
        </authorList>
    </citation>
    <scope>IDENTIFICATION</scope>
</reference>
<dbReference type="InParanoid" id="A0A672Z9Z0"/>
<gene>
    <name evidence="8" type="primary">LOC115438955</name>
</gene>
<dbReference type="Proteomes" id="UP000472271">
    <property type="component" value="Chromosome 18"/>
</dbReference>
<dbReference type="InterPro" id="IPR044066">
    <property type="entry name" value="TRIAD_supradom"/>
</dbReference>
<reference evidence="8" key="1">
    <citation type="submission" date="2019-06" db="EMBL/GenBank/DDBJ databases">
        <authorList>
            <consortium name="Wellcome Sanger Institute Data Sharing"/>
        </authorList>
    </citation>
    <scope>NUCLEOTIDE SEQUENCE [LARGE SCALE GENOMIC DNA]</scope>
</reference>
<sequence length="286" mass="32793">MKAKGSLSWFIGVRGKYRCFHRTNMGSKEKTYNPWDPTMTFVDREDELDFECIGYTSPRALMSCGHAVTPMSLTSWCRRLLEEGQYKFVCGHPNCKEWSYEEVRKMALLTPEETKYFENQLFENAAKSYMDVKCCPGCNYETVRTNCGNLCVKCTVCTVVKKRDFHFCWQCQKEWTGSVRSVSDHCDNRGCTNEQLELLRTCKEITFQDVKGVTGCPTVRACPTCGELVEHNTTKCKNIVCSQCKVEFCFICLKLTTECLQTSRHFQPCSSGVAPRQTSIPVRKET</sequence>
<protein>
    <recommendedName>
        <fullName evidence="7">RING-type domain-containing protein</fullName>
    </recommendedName>
</protein>
<evidence type="ECO:0000256" key="2">
    <source>
        <dbReference type="ARBA" id="ARBA00022723"/>
    </source>
</evidence>
<evidence type="ECO:0000256" key="1">
    <source>
        <dbReference type="ARBA" id="ARBA00022679"/>
    </source>
</evidence>
<dbReference type="AlphaFoldDB" id="A0A672Z9Z0"/>
<proteinExistence type="predicted"/>
<evidence type="ECO:0000259" key="7">
    <source>
        <dbReference type="PROSITE" id="PS51873"/>
    </source>
</evidence>
<reference evidence="8" key="3">
    <citation type="submission" date="2025-09" db="UniProtKB">
        <authorList>
            <consortium name="Ensembl"/>
        </authorList>
    </citation>
    <scope>IDENTIFICATION</scope>
</reference>
<dbReference type="GO" id="GO:0008270">
    <property type="term" value="F:zinc ion binding"/>
    <property type="evidence" value="ECO:0007669"/>
    <property type="project" value="UniProtKB-KW"/>
</dbReference>
<dbReference type="PROSITE" id="PS51873">
    <property type="entry name" value="TRIAD"/>
    <property type="match status" value="1"/>
</dbReference>
<evidence type="ECO:0000256" key="3">
    <source>
        <dbReference type="ARBA" id="ARBA00022737"/>
    </source>
</evidence>
<dbReference type="Gene3D" id="1.20.120.1750">
    <property type="match status" value="1"/>
</dbReference>
<dbReference type="Ensembl" id="ENSSORT00005014072.1">
    <property type="protein sequence ID" value="ENSSORP00005013659.1"/>
    <property type="gene ID" value="ENSSORG00005007032.1"/>
</dbReference>
<evidence type="ECO:0000313" key="9">
    <source>
        <dbReference type="Proteomes" id="UP000472271"/>
    </source>
</evidence>
<evidence type="ECO:0000256" key="6">
    <source>
        <dbReference type="ARBA" id="ARBA00022833"/>
    </source>
</evidence>
<feature type="domain" description="RING-type" evidence="7">
    <location>
        <begin position="42"/>
        <end position="273"/>
    </location>
</feature>
<dbReference type="GO" id="GO:0016740">
    <property type="term" value="F:transferase activity"/>
    <property type="evidence" value="ECO:0007669"/>
    <property type="project" value="UniProtKB-KW"/>
</dbReference>
<keyword evidence="9" id="KW-1185">Reference proteome</keyword>
<keyword evidence="4" id="KW-0863">Zinc-finger</keyword>
<name>A0A672Z9Z0_9TELE</name>